<sequence>MLYFQRVKNLSKAFFGISGLFIFLLVISYMNPSEIRNTNLYPLALIIFSIVSLSLGIALKYVVKDAREYIERELNAGE</sequence>
<keyword evidence="1" id="KW-1133">Transmembrane helix</keyword>
<accession>A0A4Y8LEE6</accession>
<feature type="transmembrane region" description="Helical" evidence="1">
    <location>
        <begin position="12"/>
        <end position="31"/>
    </location>
</feature>
<keyword evidence="1" id="KW-0812">Transmembrane</keyword>
<evidence type="ECO:0000256" key="1">
    <source>
        <dbReference type="SAM" id="Phobius"/>
    </source>
</evidence>
<keyword evidence="1" id="KW-0472">Membrane</keyword>
<feature type="transmembrane region" description="Helical" evidence="1">
    <location>
        <begin position="43"/>
        <end position="63"/>
    </location>
</feature>
<gene>
    <name evidence="2" type="ORF">E2626_11325</name>
</gene>
<dbReference type="OrthoDB" id="10015257at2"/>
<dbReference type="Proteomes" id="UP000297776">
    <property type="component" value="Unassembled WGS sequence"/>
</dbReference>
<organism evidence="2 3">
    <name type="scientific">Jeotgalibacillus salarius</name>
    <dbReference type="NCBI Taxonomy" id="546023"/>
    <lineage>
        <taxon>Bacteria</taxon>
        <taxon>Bacillati</taxon>
        <taxon>Bacillota</taxon>
        <taxon>Bacilli</taxon>
        <taxon>Bacillales</taxon>
        <taxon>Caryophanaceae</taxon>
        <taxon>Jeotgalibacillus</taxon>
    </lineage>
</organism>
<proteinExistence type="predicted"/>
<dbReference type="EMBL" id="SORX01000006">
    <property type="protein sequence ID" value="TFE00559.1"/>
    <property type="molecule type" value="Genomic_DNA"/>
</dbReference>
<evidence type="ECO:0000313" key="2">
    <source>
        <dbReference type="EMBL" id="TFE00559.1"/>
    </source>
</evidence>
<dbReference type="RefSeq" id="WP_134381878.1">
    <property type="nucleotide sequence ID" value="NZ_SORX01000006.1"/>
</dbReference>
<reference evidence="2 3" key="1">
    <citation type="submission" date="2019-03" db="EMBL/GenBank/DDBJ databases">
        <authorList>
            <person name="Yang Y."/>
        </authorList>
    </citation>
    <scope>NUCLEOTIDE SEQUENCE [LARGE SCALE GENOMIC DNA]</scope>
    <source>
        <strain evidence="2 3">ASL-1</strain>
    </source>
</reference>
<evidence type="ECO:0000313" key="3">
    <source>
        <dbReference type="Proteomes" id="UP000297776"/>
    </source>
</evidence>
<name>A0A4Y8LEE6_9BACL</name>
<keyword evidence="3" id="KW-1185">Reference proteome</keyword>
<protein>
    <submittedName>
        <fullName evidence="2">Uncharacterized protein</fullName>
    </submittedName>
</protein>
<comment type="caution">
    <text evidence="2">The sequence shown here is derived from an EMBL/GenBank/DDBJ whole genome shotgun (WGS) entry which is preliminary data.</text>
</comment>
<dbReference type="AlphaFoldDB" id="A0A4Y8LEE6"/>